<organism evidence="13">
    <name type="scientific">Cyberlindnera fabianii</name>
    <name type="common">Yeast</name>
    <name type="synonym">Hansenula fabianii</name>
    <dbReference type="NCBI Taxonomy" id="36022"/>
    <lineage>
        <taxon>Eukaryota</taxon>
        <taxon>Fungi</taxon>
        <taxon>Dikarya</taxon>
        <taxon>Ascomycota</taxon>
        <taxon>Saccharomycotina</taxon>
        <taxon>Saccharomycetes</taxon>
        <taxon>Phaffomycetales</taxon>
        <taxon>Phaffomycetaceae</taxon>
        <taxon>Cyberlindnera</taxon>
    </lineage>
</organism>
<keyword evidence="6" id="KW-0809">Transit peptide</keyword>
<keyword evidence="5 12" id="KW-0812">Transmembrane</keyword>
<accession>A0A061AN99</accession>
<evidence type="ECO:0000256" key="7">
    <source>
        <dbReference type="ARBA" id="ARBA00022989"/>
    </source>
</evidence>
<comment type="subcellular location">
    <subcellularLocation>
        <location evidence="1">Mitochondrion membrane</location>
        <topology evidence="1">Multi-pass membrane protein</topology>
    </subcellularLocation>
</comment>
<dbReference type="FunFam" id="1.10.357.140:FF:000004">
    <property type="entry name" value="Protoheme IX farnesyltransferase, mitochondrial"/>
    <property type="match status" value="1"/>
</dbReference>
<evidence type="ECO:0000313" key="13">
    <source>
        <dbReference type="EMBL" id="CDR38983.1"/>
    </source>
</evidence>
<evidence type="ECO:0000256" key="6">
    <source>
        <dbReference type="ARBA" id="ARBA00022946"/>
    </source>
</evidence>
<dbReference type="OrthoDB" id="5211at2759"/>
<feature type="transmembrane region" description="Helical" evidence="12">
    <location>
        <begin position="211"/>
        <end position="241"/>
    </location>
</feature>
<dbReference type="PROSITE" id="PS00943">
    <property type="entry name" value="UBIA"/>
    <property type="match status" value="1"/>
</dbReference>
<dbReference type="PANTHER" id="PTHR43448">
    <property type="entry name" value="PROTOHEME IX FARNESYLTRANSFERASE, MITOCHONDRIAL"/>
    <property type="match status" value="1"/>
</dbReference>
<dbReference type="InterPro" id="IPR006369">
    <property type="entry name" value="Protohaem_IX_farnesylTrfase"/>
</dbReference>
<evidence type="ECO:0000256" key="9">
    <source>
        <dbReference type="ARBA" id="ARBA00023133"/>
    </source>
</evidence>
<feature type="transmembrane region" description="Helical" evidence="12">
    <location>
        <begin position="278"/>
        <end position="296"/>
    </location>
</feature>
<dbReference type="InterPro" id="IPR030470">
    <property type="entry name" value="UbiA_prenylTrfase_CS"/>
</dbReference>
<evidence type="ECO:0000256" key="4">
    <source>
        <dbReference type="ARBA" id="ARBA00022679"/>
    </source>
</evidence>
<keyword evidence="7 12" id="KW-1133">Transmembrane helix</keyword>
<keyword evidence="4" id="KW-0808">Transferase</keyword>
<evidence type="ECO:0000256" key="3">
    <source>
        <dbReference type="ARBA" id="ARBA00016335"/>
    </source>
</evidence>
<keyword evidence="8" id="KW-0496">Mitochondrion</keyword>
<feature type="transmembrane region" description="Helical" evidence="12">
    <location>
        <begin position="253"/>
        <end position="272"/>
    </location>
</feature>
<dbReference type="GO" id="GO:0006784">
    <property type="term" value="P:heme A biosynthetic process"/>
    <property type="evidence" value="ECO:0007669"/>
    <property type="project" value="TreeGrafter"/>
</dbReference>
<evidence type="ECO:0000256" key="1">
    <source>
        <dbReference type="ARBA" id="ARBA00004225"/>
    </source>
</evidence>
<dbReference type="PANTHER" id="PTHR43448:SF2">
    <property type="entry name" value="PROTOHEME IX FARNESYLTRANSFERASE, MITOCHONDRIAL"/>
    <property type="match status" value="1"/>
</dbReference>
<reference evidence="13" key="1">
    <citation type="journal article" date="2014" name="Genome Announc.">
        <title>Genome sequence of the yeast Cyberlindnera fabianii (Hansenula fabianii).</title>
        <authorList>
            <person name="Freel K.C."/>
            <person name="Sarilar V."/>
            <person name="Neuveglise C."/>
            <person name="Devillers H."/>
            <person name="Friedrich A."/>
            <person name="Schacherer J."/>
        </authorList>
    </citation>
    <scope>NUCLEOTIDE SEQUENCE</scope>
    <source>
        <strain evidence="13">YJS4271</strain>
    </source>
</reference>
<keyword evidence="10 12" id="KW-0472">Membrane</keyword>
<name>A0A061AN99_CYBFA</name>
<evidence type="ECO:0000256" key="11">
    <source>
        <dbReference type="ARBA" id="ARBA00030253"/>
    </source>
</evidence>
<dbReference type="GO" id="GO:0008495">
    <property type="term" value="F:protoheme IX farnesyltransferase activity"/>
    <property type="evidence" value="ECO:0007669"/>
    <property type="project" value="InterPro"/>
</dbReference>
<protein>
    <recommendedName>
        <fullName evidence="3">Protoheme IX farnesyltransferase, mitochondrial</fullName>
    </recommendedName>
    <alternativeName>
        <fullName evidence="11">Heme O synthase</fullName>
    </alternativeName>
</protein>
<evidence type="ECO:0000256" key="10">
    <source>
        <dbReference type="ARBA" id="ARBA00023136"/>
    </source>
</evidence>
<dbReference type="Gene3D" id="1.10.357.140">
    <property type="entry name" value="UbiA prenyltransferase"/>
    <property type="match status" value="1"/>
</dbReference>
<evidence type="ECO:0000256" key="2">
    <source>
        <dbReference type="ARBA" id="ARBA00005985"/>
    </source>
</evidence>
<evidence type="ECO:0000256" key="5">
    <source>
        <dbReference type="ARBA" id="ARBA00022692"/>
    </source>
</evidence>
<comment type="similarity">
    <text evidence="2">Belongs to the UbiA prenyltransferase family.</text>
</comment>
<proteinExistence type="inferred from homology"/>
<dbReference type="CDD" id="cd13957">
    <property type="entry name" value="PT_UbiA_Cox10"/>
    <property type="match status" value="1"/>
</dbReference>
<feature type="transmembrane region" description="Helical" evidence="12">
    <location>
        <begin position="400"/>
        <end position="418"/>
    </location>
</feature>
<feature type="transmembrane region" description="Helical" evidence="12">
    <location>
        <begin position="352"/>
        <end position="373"/>
    </location>
</feature>
<evidence type="ECO:0000256" key="12">
    <source>
        <dbReference type="SAM" id="Phobius"/>
    </source>
</evidence>
<dbReference type="PhylomeDB" id="A0A061AN99"/>
<feature type="transmembrane region" description="Helical" evidence="12">
    <location>
        <begin position="328"/>
        <end position="346"/>
    </location>
</feature>
<dbReference type="NCBIfam" id="TIGR01473">
    <property type="entry name" value="cyoE_ctaB"/>
    <property type="match status" value="1"/>
</dbReference>
<sequence>MLLLRPQISGVFLPTRAAASVLRVRSLRFSSTTTSTSAKDTTDMMPAPSVLDSSPLEFLSNLTSRATSKTFGTPTPKLAKALSCTPDTTPTPQLETGHIPFEVKTKTANPNSAHVANEALKQQSPLAPYIQLSKPRLTALVVLSAICSYALTPLNATVPQLMFLTLGTGLCSASANAINQGREPEFDKLMQRTVSRPIVRGLLTPGDAYRFAALAGSAGVGILALGVNPTVAVLGGANIVLYGWIYTSLKRRSIVNTWVGAIVGAIPPLMGWAASSPLSHPCAWCLAALLYAWQFPHFNALSHNIRNEYKSAGYVMAAHKNPRLNARVGFRYALLMFPICLGLTYWGVTDSVFPLDSALLNGWMAYWAGMFWWQQHKNYKNGQTPSPQGIKLANIYAKRTFWASVWHLPGVLILAMLHKKGRWDWLLGVGAFES</sequence>
<dbReference type="AlphaFoldDB" id="A0A061AN99"/>
<dbReference type="VEuPathDB" id="FungiDB:BON22_3440"/>
<keyword evidence="9" id="KW-0350">Heme biosynthesis</keyword>
<dbReference type="Pfam" id="PF01040">
    <property type="entry name" value="UbiA"/>
    <property type="match status" value="1"/>
</dbReference>
<dbReference type="InterPro" id="IPR044878">
    <property type="entry name" value="UbiA_sf"/>
</dbReference>
<dbReference type="InterPro" id="IPR000537">
    <property type="entry name" value="UbiA_prenyltransferase"/>
</dbReference>
<dbReference type="GO" id="GO:0031966">
    <property type="term" value="C:mitochondrial membrane"/>
    <property type="evidence" value="ECO:0007669"/>
    <property type="project" value="UniProtKB-SubCell"/>
</dbReference>
<evidence type="ECO:0000256" key="8">
    <source>
        <dbReference type="ARBA" id="ARBA00023128"/>
    </source>
</evidence>
<dbReference type="EMBL" id="LK052887">
    <property type="protein sequence ID" value="CDR38983.1"/>
    <property type="molecule type" value="Genomic_DNA"/>
</dbReference>
<gene>
    <name evidence="13" type="ORF">CYFA0S_02e10000g</name>
</gene>